<feature type="transmembrane region" description="Helical" evidence="8">
    <location>
        <begin position="264"/>
        <end position="286"/>
    </location>
</feature>
<dbReference type="Proteomes" id="UP000515789">
    <property type="component" value="Chromosome"/>
</dbReference>
<keyword evidence="6 8" id="KW-1133">Transmembrane helix</keyword>
<feature type="transmembrane region" description="Helical" evidence="8">
    <location>
        <begin position="9"/>
        <end position="32"/>
    </location>
</feature>
<evidence type="ECO:0000256" key="4">
    <source>
        <dbReference type="ARBA" id="ARBA00022475"/>
    </source>
</evidence>
<accession>A0A7G5MVQ1</accession>
<sequence length="372" mass="40783">MEHQMKKTLYYIAFGVLLYAAVMNWQAVWAFFVKIVSLIFPILLGMVLAFVLSVPMKGFENLFIQVFSKAKKKPNSNLLSVLSLVLTLVCIILVISLAATMVVPELVKSVQSIWPLIQERLPEWMSYLKEHSVDLTAFSEWVAGFDLEQLSNSASALFGSAVNLVSATASGIANAVFATIISVYILLSKQVLAGQVKKLMTANLPNQIAYKFFRIGALVRDTFTKFLSGQCVEAILLGCLIFMAYSVLHLPYAGLIAFLTGLSAFVPIVGAFSAGFIGAFLTLLVAPSKVLLGILTHFVIQFIENQFFYPHVVGTSVGLSPLWTLIGALIGGKLFGLPGIIFFIPLVAVLYQLIRDNTNKKLMNKGRLKSEI</sequence>
<evidence type="ECO:0000256" key="8">
    <source>
        <dbReference type="SAM" id="Phobius"/>
    </source>
</evidence>
<comment type="subcellular location">
    <subcellularLocation>
        <location evidence="1">Cell membrane</location>
        <topology evidence="1">Multi-pass membrane protein</topology>
    </subcellularLocation>
</comment>
<feature type="transmembrane region" description="Helical" evidence="8">
    <location>
        <begin position="335"/>
        <end position="354"/>
    </location>
</feature>
<keyword evidence="5 8" id="KW-0812">Transmembrane</keyword>
<protein>
    <submittedName>
        <fullName evidence="9">AI-2E family transporter</fullName>
    </submittedName>
</protein>
<evidence type="ECO:0000256" key="1">
    <source>
        <dbReference type="ARBA" id="ARBA00004651"/>
    </source>
</evidence>
<feature type="transmembrane region" description="Helical" evidence="8">
    <location>
        <begin position="234"/>
        <end position="258"/>
    </location>
</feature>
<dbReference type="EMBL" id="CP039126">
    <property type="protein sequence ID" value="QMW78694.1"/>
    <property type="molecule type" value="Genomic_DNA"/>
</dbReference>
<dbReference type="PANTHER" id="PTHR21716">
    <property type="entry name" value="TRANSMEMBRANE PROTEIN"/>
    <property type="match status" value="1"/>
</dbReference>
<dbReference type="PANTHER" id="PTHR21716:SF53">
    <property type="entry name" value="PERMEASE PERM-RELATED"/>
    <property type="match status" value="1"/>
</dbReference>
<evidence type="ECO:0000313" key="10">
    <source>
        <dbReference type="Proteomes" id="UP000515789"/>
    </source>
</evidence>
<organism evidence="9 10">
    <name type="scientific">Blautia producta</name>
    <dbReference type="NCBI Taxonomy" id="33035"/>
    <lineage>
        <taxon>Bacteria</taxon>
        <taxon>Bacillati</taxon>
        <taxon>Bacillota</taxon>
        <taxon>Clostridia</taxon>
        <taxon>Lachnospirales</taxon>
        <taxon>Lachnospiraceae</taxon>
        <taxon>Blautia</taxon>
    </lineage>
</organism>
<evidence type="ECO:0000256" key="2">
    <source>
        <dbReference type="ARBA" id="ARBA00009773"/>
    </source>
</evidence>
<feature type="transmembrane region" description="Helical" evidence="8">
    <location>
        <begin position="164"/>
        <end position="187"/>
    </location>
</feature>
<evidence type="ECO:0000256" key="7">
    <source>
        <dbReference type="ARBA" id="ARBA00023136"/>
    </source>
</evidence>
<proteinExistence type="inferred from homology"/>
<evidence type="ECO:0000313" key="9">
    <source>
        <dbReference type="EMBL" id="QMW78694.1"/>
    </source>
</evidence>
<feature type="transmembrane region" description="Helical" evidence="8">
    <location>
        <begin position="307"/>
        <end position="329"/>
    </location>
</feature>
<dbReference type="InterPro" id="IPR002549">
    <property type="entry name" value="AI-2E-like"/>
</dbReference>
<gene>
    <name evidence="9" type="ORF">E5259_14440</name>
</gene>
<dbReference type="GO" id="GO:0055085">
    <property type="term" value="P:transmembrane transport"/>
    <property type="evidence" value="ECO:0007669"/>
    <property type="project" value="TreeGrafter"/>
</dbReference>
<evidence type="ECO:0000256" key="6">
    <source>
        <dbReference type="ARBA" id="ARBA00022989"/>
    </source>
</evidence>
<dbReference type="AlphaFoldDB" id="A0A7G5MVQ1"/>
<keyword evidence="3" id="KW-0813">Transport</keyword>
<reference evidence="9 10" key="1">
    <citation type="submission" date="2019-04" db="EMBL/GenBank/DDBJ databases">
        <authorList>
            <person name="Schori C."/>
            <person name="Ahrens C."/>
        </authorList>
    </citation>
    <scope>NUCLEOTIDE SEQUENCE [LARGE SCALE GENOMIC DNA]</scope>
    <source>
        <strain evidence="9 10">DSM 2950</strain>
    </source>
</reference>
<keyword evidence="7 8" id="KW-0472">Membrane</keyword>
<dbReference type="GO" id="GO:0005886">
    <property type="term" value="C:plasma membrane"/>
    <property type="evidence" value="ECO:0007669"/>
    <property type="project" value="UniProtKB-SubCell"/>
</dbReference>
<feature type="transmembrane region" description="Helical" evidence="8">
    <location>
        <begin position="77"/>
        <end position="99"/>
    </location>
</feature>
<feature type="transmembrane region" description="Helical" evidence="8">
    <location>
        <begin position="38"/>
        <end position="56"/>
    </location>
</feature>
<evidence type="ECO:0000256" key="3">
    <source>
        <dbReference type="ARBA" id="ARBA00022448"/>
    </source>
</evidence>
<evidence type="ECO:0000256" key="5">
    <source>
        <dbReference type="ARBA" id="ARBA00022692"/>
    </source>
</evidence>
<keyword evidence="4" id="KW-1003">Cell membrane</keyword>
<comment type="similarity">
    <text evidence="2">Belongs to the autoinducer-2 exporter (AI-2E) (TC 2.A.86) family.</text>
</comment>
<dbReference type="Pfam" id="PF01594">
    <property type="entry name" value="AI-2E_transport"/>
    <property type="match status" value="1"/>
</dbReference>
<name>A0A7G5MVQ1_9FIRM</name>